<evidence type="ECO:0000313" key="1">
    <source>
        <dbReference type="EMBL" id="MFD0835782.1"/>
    </source>
</evidence>
<dbReference type="EMBL" id="JBHTIB010000012">
    <property type="protein sequence ID" value="MFD0835782.1"/>
    <property type="molecule type" value="Genomic_DNA"/>
</dbReference>
<proteinExistence type="predicted"/>
<reference evidence="2" key="1">
    <citation type="journal article" date="2019" name="Int. J. Syst. Evol. Microbiol.">
        <title>The Global Catalogue of Microorganisms (GCM) 10K type strain sequencing project: providing services to taxonomists for standard genome sequencing and annotation.</title>
        <authorList>
            <consortium name="The Broad Institute Genomics Platform"/>
            <consortium name="The Broad Institute Genome Sequencing Center for Infectious Disease"/>
            <person name="Wu L."/>
            <person name="Ma J."/>
        </authorList>
    </citation>
    <scope>NUCLEOTIDE SEQUENCE [LARGE SCALE GENOMIC DNA]</scope>
    <source>
        <strain evidence="2">CCUG 60529</strain>
    </source>
</reference>
<dbReference type="RefSeq" id="WP_379941211.1">
    <property type="nucleotide sequence ID" value="NZ_JBHTIB010000012.1"/>
</dbReference>
<gene>
    <name evidence="1" type="ORF">ACFQ0I_08415</name>
</gene>
<protein>
    <submittedName>
        <fullName evidence="1">Uncharacterized protein</fullName>
    </submittedName>
</protein>
<organism evidence="1 2">
    <name type="scientific">Mariniflexile aquimaris</name>
    <dbReference type="NCBI Taxonomy" id="881009"/>
    <lineage>
        <taxon>Bacteria</taxon>
        <taxon>Pseudomonadati</taxon>
        <taxon>Bacteroidota</taxon>
        <taxon>Flavobacteriia</taxon>
        <taxon>Flavobacteriales</taxon>
        <taxon>Flavobacteriaceae</taxon>
        <taxon>Mariniflexile</taxon>
    </lineage>
</organism>
<evidence type="ECO:0000313" key="2">
    <source>
        <dbReference type="Proteomes" id="UP001597011"/>
    </source>
</evidence>
<sequence length="512" mass="59879">MKKHFLIFLAVLYSQFNYSQENIDVEFGSIFKNEKREIPVDIIGNDENWYYLLYSEGKFGQGDDMFLRRFNLDLTPSGEEVNLKNETYEGNFNSLGLIKIKEKITHVFYLLTDEGKTFYHQSVNLKTFSLGEKKLITIIENDTKSAKSSISRFMKGNDENTIVLFYTIPNKNKEIAKIKVQTFDADFNEKTNNSYEFPYNNDELSIRNIFLTKKDDLFILAKKYDSNNILKDENNHNYEFQLYKVNEEHLDLLTKIRPNNIHLRALNTSIVNENELILTGIYSNKDMYAMAGVFASKIDLNNGNIVYTKYNKLSSDFYVKLLEDGKKKDKAEAKYNDGKLENPNYVLKQTIKLDNNELLVLAEQIWSYAYNYSITYYHHDIAVIKLDKDGNMLWANKIGKKNDKPNVPIYSSYFPVYKNNSIYLLYNCSAKNLNHSKGYLANYFTDFDRAFIATSLDLNTGNYKRKILINSSQLEDITIRPSLYNWINDNTLLMFGQDIDNLKNQRFIKIKL</sequence>
<comment type="caution">
    <text evidence="1">The sequence shown here is derived from an EMBL/GenBank/DDBJ whole genome shotgun (WGS) entry which is preliminary data.</text>
</comment>
<keyword evidence="2" id="KW-1185">Reference proteome</keyword>
<accession>A0ABW3BTF8</accession>
<name>A0ABW3BTF8_9FLAO</name>
<dbReference type="Proteomes" id="UP001597011">
    <property type="component" value="Unassembled WGS sequence"/>
</dbReference>